<dbReference type="AlphaFoldDB" id="A0AAX2QNH6"/>
<dbReference type="Proteomes" id="UP000542811">
    <property type="component" value="Unassembled WGS sequence"/>
</dbReference>
<evidence type="ECO:0000256" key="1">
    <source>
        <dbReference type="SAM" id="Coils"/>
    </source>
</evidence>
<gene>
    <name evidence="3" type="ORF">EV131_10492</name>
    <name evidence="2" type="ORF">FHS25_002888</name>
</gene>
<evidence type="ECO:0000313" key="5">
    <source>
        <dbReference type="Proteomes" id="UP000542811"/>
    </source>
</evidence>
<comment type="caution">
    <text evidence="3">The sequence shown here is derived from an EMBL/GenBank/DDBJ whole genome shotgun (WGS) entry which is preliminary data.</text>
</comment>
<dbReference type="EMBL" id="SMBI01000004">
    <property type="protein sequence ID" value="TCU25945.1"/>
    <property type="molecule type" value="Genomic_DNA"/>
</dbReference>
<name>A0AAX2QNH6_9HYPH</name>
<proteinExistence type="predicted"/>
<dbReference type="Proteomes" id="UP000295021">
    <property type="component" value="Unassembled WGS sequence"/>
</dbReference>
<keyword evidence="1" id="KW-0175">Coiled coil</keyword>
<reference evidence="2 5" key="2">
    <citation type="submission" date="2020-08" db="EMBL/GenBank/DDBJ databases">
        <title>Genomic Encyclopedia of Type Strains, Phase III (KMG-III): the genomes of soil and plant-associated and newly described type strains.</title>
        <authorList>
            <person name="Whitman W."/>
        </authorList>
    </citation>
    <scope>NUCLEOTIDE SEQUENCE [LARGE SCALE GENOMIC DNA]</scope>
    <source>
        <strain evidence="2 5">CECT 8280</strain>
    </source>
</reference>
<evidence type="ECO:0000313" key="3">
    <source>
        <dbReference type="EMBL" id="TCU25945.1"/>
    </source>
</evidence>
<sequence>MGAIIQQNSDMVEQSSAETRRLKDEVETLIELLRRFRARPEGRSAGAARRAA</sequence>
<keyword evidence="5" id="KW-1185">Reference proteome</keyword>
<accession>A0AAX2QNH6</accession>
<dbReference type="EMBL" id="JACHXX010000003">
    <property type="protein sequence ID" value="MBB3162425.1"/>
    <property type="molecule type" value="Genomic_DNA"/>
</dbReference>
<reference evidence="3 4" key="1">
    <citation type="submission" date="2019-03" db="EMBL/GenBank/DDBJ databases">
        <title>Genomic Encyclopedia of Type Strains, Phase IV (KMG-V): Genome sequencing to study the core and pangenomes of soil and plant-associated prokaryotes.</title>
        <authorList>
            <person name="Whitman W."/>
        </authorList>
    </citation>
    <scope>NUCLEOTIDE SEQUENCE [LARGE SCALE GENOMIC DNA]</scope>
    <source>
        <strain evidence="3 4">FB403</strain>
    </source>
</reference>
<evidence type="ECO:0000313" key="2">
    <source>
        <dbReference type="EMBL" id="MBB3162425.1"/>
    </source>
</evidence>
<protein>
    <submittedName>
        <fullName evidence="2">Methyl-accepting chemotaxis protein</fullName>
    </submittedName>
</protein>
<feature type="coiled-coil region" evidence="1">
    <location>
        <begin position="12"/>
        <end position="39"/>
    </location>
</feature>
<organism evidence="3 4">
    <name type="scientific">Rhizobium laguerreae</name>
    <dbReference type="NCBI Taxonomy" id="1076926"/>
    <lineage>
        <taxon>Bacteria</taxon>
        <taxon>Pseudomonadati</taxon>
        <taxon>Pseudomonadota</taxon>
        <taxon>Alphaproteobacteria</taxon>
        <taxon>Hyphomicrobiales</taxon>
        <taxon>Rhizobiaceae</taxon>
        <taxon>Rhizobium/Agrobacterium group</taxon>
        <taxon>Rhizobium</taxon>
    </lineage>
</organism>
<evidence type="ECO:0000313" key="4">
    <source>
        <dbReference type="Proteomes" id="UP000295021"/>
    </source>
</evidence>